<dbReference type="PANTHER" id="PTHR32046:SF11">
    <property type="entry name" value="IMMUNE-ASSOCIATED NUCLEOTIDE-BINDING PROTEIN 10-LIKE"/>
    <property type="match status" value="1"/>
</dbReference>
<dbReference type="SUPFAM" id="SSF52540">
    <property type="entry name" value="P-loop containing nucleoside triphosphate hydrolases"/>
    <property type="match status" value="2"/>
</dbReference>
<dbReference type="GeneTree" id="ENSGT00500000044904"/>
<evidence type="ECO:0000313" key="4">
    <source>
        <dbReference type="Ensembl" id="ENSXCOP00000001479.1"/>
    </source>
</evidence>
<dbReference type="PROSITE" id="PS00675">
    <property type="entry name" value="SIGMA54_INTERACT_1"/>
    <property type="match status" value="1"/>
</dbReference>
<protein>
    <recommendedName>
        <fullName evidence="3">Septin-type G domain-containing protein</fullName>
    </recommendedName>
</protein>
<dbReference type="Ensembl" id="ENSXCOT00000001502.1">
    <property type="protein sequence ID" value="ENSXCOP00000001479.1"/>
    <property type="gene ID" value="ENSXCOG00000001198.1"/>
</dbReference>
<dbReference type="InterPro" id="IPR025662">
    <property type="entry name" value="Sigma_54_int_dom_ATP-bd_1"/>
</dbReference>
<feature type="coiled-coil region" evidence="2">
    <location>
        <begin position="416"/>
        <end position="447"/>
    </location>
</feature>
<dbReference type="Gene3D" id="3.40.50.300">
    <property type="entry name" value="P-loop containing nucleotide triphosphate hydrolases"/>
    <property type="match status" value="1"/>
</dbReference>
<dbReference type="AlphaFoldDB" id="A0A3B5L100"/>
<comment type="similarity">
    <text evidence="1">Belongs to the TRAFAC class TrmE-Era-EngA-EngB-Septin-like GTPase superfamily. Septin GTPase family.</text>
</comment>
<keyword evidence="2" id="KW-0175">Coiled coil</keyword>
<dbReference type="GO" id="GO:0005525">
    <property type="term" value="F:GTP binding"/>
    <property type="evidence" value="ECO:0007669"/>
    <property type="project" value="UniProtKB-KW"/>
</dbReference>
<proteinExistence type="inferred from homology"/>
<keyword evidence="5" id="KW-1185">Reference proteome</keyword>
<keyword evidence="1" id="KW-0342">GTP-binding</keyword>
<accession>A0A3B5L100</accession>
<evidence type="ECO:0000256" key="2">
    <source>
        <dbReference type="SAM" id="Coils"/>
    </source>
</evidence>
<dbReference type="InterPro" id="IPR027417">
    <property type="entry name" value="P-loop_NTPase"/>
</dbReference>
<organism evidence="4 5">
    <name type="scientific">Xiphophorus couchianus</name>
    <name type="common">Monterrey platyfish</name>
    <dbReference type="NCBI Taxonomy" id="32473"/>
    <lineage>
        <taxon>Eukaryota</taxon>
        <taxon>Metazoa</taxon>
        <taxon>Chordata</taxon>
        <taxon>Craniata</taxon>
        <taxon>Vertebrata</taxon>
        <taxon>Euteleostomi</taxon>
        <taxon>Actinopterygii</taxon>
        <taxon>Neopterygii</taxon>
        <taxon>Teleostei</taxon>
        <taxon>Neoteleostei</taxon>
        <taxon>Acanthomorphata</taxon>
        <taxon>Ovalentaria</taxon>
        <taxon>Atherinomorphae</taxon>
        <taxon>Cyprinodontiformes</taxon>
        <taxon>Poeciliidae</taxon>
        <taxon>Poeciliinae</taxon>
        <taxon>Xiphophorus</taxon>
    </lineage>
</organism>
<sequence>MSGPEKLCSGSPKIYQLRTKIQKIGSLTSVTVGEKQETKPNKTILLVGETGTGKSTLVNALFNYAVGVKFEDEIWFQVVANEDRRQTSDVIVYQIFGFENQTLPFSLTIIDTPGYGDTQDADHNNIRINQKLMELFQSADGIQEVHAVGLVMKDRENPVSDRLKYIYDFIKSQFGKDVEKNTVALMTNSQGEEPADTLEALEAANIKCAKDEENEIVCFQFDNRQDKKQTKKSKLSLENAWRLSRGGMEEFLGFLENSPPLQQKVVMEDQKERIRLTACIQNLQERIRFTELNLRDVERTQEALCINKQKMTDLIKKYTKNLNVLIPETYKDMEPLRDETCGSDTAVICLVCKENCHYPGCTKALNAQQCEVMINGKCTSCTNTCPASEHVKQNLRFVIKTKMVERSQEALEQQYKQEAGEKKVKLSERLEKEKMKLTTKKRQLINEAYGLFIQLQELAKNDDSIDDFPLVSSVTSS</sequence>
<keyword evidence="1" id="KW-0547">Nucleotide-binding</keyword>
<reference evidence="4" key="1">
    <citation type="submission" date="2025-08" db="UniProtKB">
        <authorList>
            <consortium name="Ensembl"/>
        </authorList>
    </citation>
    <scope>IDENTIFICATION</scope>
</reference>
<dbReference type="PANTHER" id="PTHR32046">
    <property type="entry name" value="G DOMAIN-CONTAINING PROTEIN"/>
    <property type="match status" value="1"/>
</dbReference>
<dbReference type="Proteomes" id="UP000261380">
    <property type="component" value="Unplaced"/>
</dbReference>
<evidence type="ECO:0000313" key="5">
    <source>
        <dbReference type="Proteomes" id="UP000261380"/>
    </source>
</evidence>
<reference evidence="4" key="2">
    <citation type="submission" date="2025-09" db="UniProtKB">
        <authorList>
            <consortium name="Ensembl"/>
        </authorList>
    </citation>
    <scope>IDENTIFICATION</scope>
</reference>
<feature type="domain" description="Septin-type G" evidence="3">
    <location>
        <begin position="43"/>
        <end position="136"/>
    </location>
</feature>
<evidence type="ECO:0000256" key="1">
    <source>
        <dbReference type="RuleBase" id="RU004560"/>
    </source>
</evidence>
<dbReference type="Pfam" id="PF00735">
    <property type="entry name" value="Septin"/>
    <property type="match status" value="1"/>
</dbReference>
<dbReference type="InterPro" id="IPR030379">
    <property type="entry name" value="G_SEPTIN_dom"/>
</dbReference>
<name>A0A3B5L100_9TELE</name>
<evidence type="ECO:0000259" key="3">
    <source>
        <dbReference type="Pfam" id="PF00735"/>
    </source>
</evidence>